<dbReference type="PANTHER" id="PTHR40032:SF1">
    <property type="entry name" value="EXPORTED PROTEIN"/>
    <property type="match status" value="1"/>
</dbReference>
<comment type="caution">
    <text evidence="2">The sequence shown here is derived from an EMBL/GenBank/DDBJ whole genome shotgun (WGS) entry which is preliminary data.</text>
</comment>
<dbReference type="InterPro" id="IPR024301">
    <property type="entry name" value="Amidase_6"/>
</dbReference>
<evidence type="ECO:0000259" key="1">
    <source>
        <dbReference type="Pfam" id="PF12671"/>
    </source>
</evidence>
<dbReference type="Proteomes" id="UP000244016">
    <property type="component" value="Unassembled WGS sequence"/>
</dbReference>
<evidence type="ECO:0000313" key="3">
    <source>
        <dbReference type="Proteomes" id="UP000244016"/>
    </source>
</evidence>
<evidence type="ECO:0000313" key="2">
    <source>
        <dbReference type="EMBL" id="PTQ51497.1"/>
    </source>
</evidence>
<accession>A0A2T5G5P2</accession>
<dbReference type="AlphaFoldDB" id="A0A2T5G5P2"/>
<gene>
    <name evidence="2" type="ORF">BLITH_1574</name>
</gene>
<organism evidence="2 3">
    <name type="scientific">Brockia lithotrophica</name>
    <dbReference type="NCBI Taxonomy" id="933949"/>
    <lineage>
        <taxon>Bacteria</taxon>
        <taxon>Bacillati</taxon>
        <taxon>Bacillota</taxon>
        <taxon>Bacilli</taxon>
        <taxon>Bacillales</taxon>
        <taxon>Bacillales Family X. Incertae Sedis</taxon>
        <taxon>Brockia</taxon>
    </lineage>
</organism>
<dbReference type="EMBL" id="PEBW01000005">
    <property type="protein sequence ID" value="PTQ51497.1"/>
    <property type="molecule type" value="Genomic_DNA"/>
</dbReference>
<protein>
    <recommendedName>
        <fullName evidence="1">Putative amidase domain-containing protein</fullName>
    </recommendedName>
</protein>
<name>A0A2T5G5P2_9BACL</name>
<feature type="domain" description="Putative amidase" evidence="1">
    <location>
        <begin position="209"/>
        <end position="394"/>
    </location>
</feature>
<sequence length="401" mass="46900">MFGKRLGLRWRAVPMALLVLVLVLLASPALVGFAAVRGYPELAISLVDQEDLRTYTQLIKQVKSNEGLDDQEKQEAINLIEEKYVKSRNAKIPADKLNVDTLERAFERRMALERQYEKSMGTILNKYFSDANYKQIAVSVKKEDKILAMKKIIELLDTRKLQGQEKALALYYLDKFAPYAGDEQLAARNRQFNVPDRDVAVTYSYTTNSYNRTKARQYIDHYWNSYNPDFPNLTYIGGDCTNFASQVLHAGNLPMDYRGGWYVYPKQIPPRYPAPKSIGELNYSWSLADPSSWISAKQFNRYWSQHVYSKERYSGTELKNLQTFDDVWRKAWHGDVVQILRPVWWWYEPYHTLEVYSFTFISSKDIILAAHTNNTKSLSFKEIINRYPNYKFDIFYVKQGY</sequence>
<reference evidence="2 3" key="1">
    <citation type="submission" date="2017-08" db="EMBL/GenBank/DDBJ databases">
        <title>Burning lignite coal seam in the remote Altai Mountains harbors a hydrogen-driven thermophilic microbial community.</title>
        <authorList>
            <person name="Kadnikov V.V."/>
            <person name="Mardanov A.V."/>
            <person name="Ivasenko D."/>
            <person name="Beletsky A.V."/>
            <person name="Karnachuk O.V."/>
            <person name="Ravin N.V."/>
        </authorList>
    </citation>
    <scope>NUCLEOTIDE SEQUENCE [LARGE SCALE GENOMIC DNA]</scope>
    <source>
        <strain evidence="2">AL31</strain>
    </source>
</reference>
<proteinExistence type="predicted"/>
<dbReference type="PANTHER" id="PTHR40032">
    <property type="entry name" value="EXPORTED PROTEIN-RELATED"/>
    <property type="match status" value="1"/>
</dbReference>
<dbReference type="Pfam" id="PF12671">
    <property type="entry name" value="Amidase_6"/>
    <property type="match status" value="1"/>
</dbReference>